<keyword evidence="2" id="KW-1185">Reference proteome</keyword>
<accession>X6NND3</accession>
<protein>
    <submittedName>
        <fullName evidence="1">Uncharacterized protein</fullName>
    </submittedName>
</protein>
<gene>
    <name evidence="1" type="ORF">RFI_09332</name>
</gene>
<proteinExistence type="predicted"/>
<dbReference type="AlphaFoldDB" id="X6NND3"/>
<comment type="caution">
    <text evidence="1">The sequence shown here is derived from an EMBL/GenBank/DDBJ whole genome shotgun (WGS) entry which is preliminary data.</text>
</comment>
<sequence length="229" mass="25927">MELDELEFVKSKKTLDRDDLVWMGLVEWTASIVGCRQSIDRNNYHDNYLEIRYEDLVHSDRKHSINTITKLFEFTLCSTFEVSSSSSSSSERNANANVESQYSMVQKALTIVKPFQSKNTSFISKDTAHNVSSITQALLSDCLSSKPFAFHHNHSQTETQQSRAIDNPGSEDIITQVDHSSAQITDLETFETIAVVCTSHVSYKKNSKLSSTRKKKGLSKDERIIDNFS</sequence>
<dbReference type="Proteomes" id="UP000023152">
    <property type="component" value="Unassembled WGS sequence"/>
</dbReference>
<dbReference type="EMBL" id="ASPP01007040">
    <property type="protein sequence ID" value="ETO27800.1"/>
    <property type="molecule type" value="Genomic_DNA"/>
</dbReference>
<organism evidence="1 2">
    <name type="scientific">Reticulomyxa filosa</name>
    <dbReference type="NCBI Taxonomy" id="46433"/>
    <lineage>
        <taxon>Eukaryota</taxon>
        <taxon>Sar</taxon>
        <taxon>Rhizaria</taxon>
        <taxon>Retaria</taxon>
        <taxon>Foraminifera</taxon>
        <taxon>Monothalamids</taxon>
        <taxon>Reticulomyxidae</taxon>
        <taxon>Reticulomyxa</taxon>
    </lineage>
</organism>
<evidence type="ECO:0000313" key="1">
    <source>
        <dbReference type="EMBL" id="ETO27800.1"/>
    </source>
</evidence>
<reference evidence="1 2" key="1">
    <citation type="journal article" date="2013" name="Curr. Biol.">
        <title>The Genome of the Foraminiferan Reticulomyxa filosa.</title>
        <authorList>
            <person name="Glockner G."/>
            <person name="Hulsmann N."/>
            <person name="Schleicher M."/>
            <person name="Noegel A.A."/>
            <person name="Eichinger L."/>
            <person name="Gallinger C."/>
            <person name="Pawlowski J."/>
            <person name="Sierra R."/>
            <person name="Euteneuer U."/>
            <person name="Pillet L."/>
            <person name="Moustafa A."/>
            <person name="Platzer M."/>
            <person name="Groth M."/>
            <person name="Szafranski K."/>
            <person name="Schliwa M."/>
        </authorList>
    </citation>
    <scope>NUCLEOTIDE SEQUENCE [LARGE SCALE GENOMIC DNA]</scope>
</reference>
<evidence type="ECO:0000313" key="2">
    <source>
        <dbReference type="Proteomes" id="UP000023152"/>
    </source>
</evidence>
<name>X6NND3_RETFI</name>